<dbReference type="EMBL" id="LNRQ01000009">
    <property type="protein sequence ID" value="KZM81896.1"/>
    <property type="molecule type" value="Genomic_DNA"/>
</dbReference>
<reference evidence="2" key="2">
    <citation type="submission" date="2022-03" db="EMBL/GenBank/DDBJ databases">
        <title>Draft title - Genomic analysis of global carrot germplasm unveils the trajectory of domestication and the origin of high carotenoid orange carrot.</title>
        <authorList>
            <person name="Iorizzo M."/>
            <person name="Ellison S."/>
            <person name="Senalik D."/>
            <person name="Macko-Podgorni A."/>
            <person name="Grzebelus D."/>
            <person name="Bostan H."/>
            <person name="Rolling W."/>
            <person name="Curaba J."/>
            <person name="Simon P."/>
        </authorList>
    </citation>
    <scope>NUCLEOTIDE SEQUENCE</scope>
    <source>
        <tissue evidence="2">Leaf</tissue>
    </source>
</reference>
<evidence type="ECO:0000313" key="3">
    <source>
        <dbReference type="Proteomes" id="UP000077755"/>
    </source>
</evidence>
<keyword evidence="3" id="KW-1185">Reference proteome</keyword>
<dbReference type="EMBL" id="CP093351">
    <property type="protein sequence ID" value="WOH14475.1"/>
    <property type="molecule type" value="Genomic_DNA"/>
</dbReference>
<dbReference type="AlphaFoldDB" id="A0A175YE31"/>
<dbReference type="Proteomes" id="UP000077755">
    <property type="component" value="Chromosome 9"/>
</dbReference>
<proteinExistence type="predicted"/>
<evidence type="ECO:0000313" key="1">
    <source>
        <dbReference type="EMBL" id="KZM81896.1"/>
    </source>
</evidence>
<gene>
    <name evidence="1" type="ORF">DCAR_029509</name>
    <name evidence="2" type="ORF">DCAR_0933994</name>
</gene>
<sequence>MRERTVCMNLTSSFAKVVLEVPNMEQIIEEEAAASQTSVAKYNMLFTLTLSSLVRILSFKSFPVRALIFGGNIFVV</sequence>
<protein>
    <submittedName>
        <fullName evidence="1">Uncharacterized protein</fullName>
    </submittedName>
</protein>
<name>A0A175YE31_DAUCS</name>
<reference evidence="1" key="1">
    <citation type="journal article" date="2016" name="Nat. Genet.">
        <title>A high-quality carrot genome assembly provides new insights into carotenoid accumulation and asterid genome evolution.</title>
        <authorList>
            <person name="Iorizzo M."/>
            <person name="Ellison S."/>
            <person name="Senalik D."/>
            <person name="Zeng P."/>
            <person name="Satapoomin P."/>
            <person name="Huang J."/>
            <person name="Bowman M."/>
            <person name="Iovene M."/>
            <person name="Sanseverino W."/>
            <person name="Cavagnaro P."/>
            <person name="Yildiz M."/>
            <person name="Macko-Podgorni A."/>
            <person name="Moranska E."/>
            <person name="Grzebelus E."/>
            <person name="Grzebelus D."/>
            <person name="Ashrafi H."/>
            <person name="Zheng Z."/>
            <person name="Cheng S."/>
            <person name="Spooner D."/>
            <person name="Van Deynze A."/>
            <person name="Simon P."/>
        </authorList>
    </citation>
    <scope>NUCLEOTIDE SEQUENCE [LARGE SCALE GENOMIC DNA]</scope>
    <source>
        <tissue evidence="1">Leaf</tissue>
    </source>
</reference>
<dbReference type="Gramene" id="KZM81896">
    <property type="protein sequence ID" value="KZM81896"/>
    <property type="gene ID" value="DCAR_029509"/>
</dbReference>
<organism evidence="1">
    <name type="scientific">Daucus carota subsp. sativus</name>
    <name type="common">Carrot</name>
    <dbReference type="NCBI Taxonomy" id="79200"/>
    <lineage>
        <taxon>Eukaryota</taxon>
        <taxon>Viridiplantae</taxon>
        <taxon>Streptophyta</taxon>
        <taxon>Embryophyta</taxon>
        <taxon>Tracheophyta</taxon>
        <taxon>Spermatophyta</taxon>
        <taxon>Magnoliopsida</taxon>
        <taxon>eudicotyledons</taxon>
        <taxon>Gunneridae</taxon>
        <taxon>Pentapetalae</taxon>
        <taxon>asterids</taxon>
        <taxon>campanulids</taxon>
        <taxon>Apiales</taxon>
        <taxon>Apiaceae</taxon>
        <taxon>Apioideae</taxon>
        <taxon>Scandiceae</taxon>
        <taxon>Daucinae</taxon>
        <taxon>Daucus</taxon>
        <taxon>Daucus sect. Daucus</taxon>
    </lineage>
</organism>
<evidence type="ECO:0000313" key="2">
    <source>
        <dbReference type="EMBL" id="WOH14475.1"/>
    </source>
</evidence>
<accession>A0A175YE31</accession>